<name>A0A8X6RAQ9_TRICX</name>
<sequence length="167" mass="19156">MLPGLTCLVSNGIKVIGVYGYGDNLINLWTLHVNRKLFKLVEALRSYGACAVGVIWDPSDTSKFDSDRYVSILPDHLHPFMSIVHSDGLGEFQLDNATPHTSRIATEWLREHCSEFRHYCWPPKSPDINIIEHIWDAWQRVVRRDLHLLLLLLIYGQPCGIHGVHYL</sequence>
<keyword evidence="3" id="KW-1185">Reference proteome</keyword>
<reference evidence="2" key="1">
    <citation type="submission" date="2020-08" db="EMBL/GenBank/DDBJ databases">
        <title>Multicomponent nature underlies the extraordinary mechanical properties of spider dragline silk.</title>
        <authorList>
            <person name="Kono N."/>
            <person name="Nakamura H."/>
            <person name="Mori M."/>
            <person name="Yoshida Y."/>
            <person name="Ohtoshi R."/>
            <person name="Malay A.D."/>
            <person name="Moran D.A.P."/>
            <person name="Tomita M."/>
            <person name="Numata K."/>
            <person name="Arakawa K."/>
        </authorList>
    </citation>
    <scope>NUCLEOTIDE SEQUENCE</scope>
</reference>
<accession>A0A8X6RAQ9</accession>
<dbReference type="EMBL" id="BMAU01021004">
    <property type="protein sequence ID" value="GFX86187.1"/>
    <property type="molecule type" value="Genomic_DNA"/>
</dbReference>
<protein>
    <submittedName>
        <fullName evidence="2">Transposable element Tcb2 transposase</fullName>
    </submittedName>
</protein>
<dbReference type="Gene3D" id="3.30.420.10">
    <property type="entry name" value="Ribonuclease H-like superfamily/Ribonuclease H"/>
    <property type="match status" value="1"/>
</dbReference>
<dbReference type="GO" id="GO:0003676">
    <property type="term" value="F:nucleic acid binding"/>
    <property type="evidence" value="ECO:0007669"/>
    <property type="project" value="InterPro"/>
</dbReference>
<dbReference type="Proteomes" id="UP000887159">
    <property type="component" value="Unassembled WGS sequence"/>
</dbReference>
<dbReference type="InterPro" id="IPR036397">
    <property type="entry name" value="RNaseH_sf"/>
</dbReference>
<evidence type="ECO:0000259" key="1">
    <source>
        <dbReference type="Pfam" id="PF13358"/>
    </source>
</evidence>
<feature type="domain" description="Tc1-like transposase DDE" evidence="1">
    <location>
        <begin position="94"/>
        <end position="144"/>
    </location>
</feature>
<comment type="caution">
    <text evidence="2">The sequence shown here is derived from an EMBL/GenBank/DDBJ whole genome shotgun (WGS) entry which is preliminary data.</text>
</comment>
<gene>
    <name evidence="2" type="primary">TCB2_157</name>
    <name evidence="2" type="ORF">TNCV_2560691</name>
</gene>
<evidence type="ECO:0000313" key="3">
    <source>
        <dbReference type="Proteomes" id="UP000887159"/>
    </source>
</evidence>
<proteinExistence type="predicted"/>
<dbReference type="AlphaFoldDB" id="A0A8X6RAQ9"/>
<dbReference type="InterPro" id="IPR038717">
    <property type="entry name" value="Tc1-like_DDE_dom"/>
</dbReference>
<dbReference type="Pfam" id="PF13358">
    <property type="entry name" value="DDE_3"/>
    <property type="match status" value="1"/>
</dbReference>
<organism evidence="2 3">
    <name type="scientific">Trichonephila clavipes</name>
    <name type="common">Golden silk orbweaver</name>
    <name type="synonym">Nephila clavipes</name>
    <dbReference type="NCBI Taxonomy" id="2585209"/>
    <lineage>
        <taxon>Eukaryota</taxon>
        <taxon>Metazoa</taxon>
        <taxon>Ecdysozoa</taxon>
        <taxon>Arthropoda</taxon>
        <taxon>Chelicerata</taxon>
        <taxon>Arachnida</taxon>
        <taxon>Araneae</taxon>
        <taxon>Araneomorphae</taxon>
        <taxon>Entelegynae</taxon>
        <taxon>Araneoidea</taxon>
        <taxon>Nephilidae</taxon>
        <taxon>Trichonephila</taxon>
    </lineage>
</organism>
<evidence type="ECO:0000313" key="2">
    <source>
        <dbReference type="EMBL" id="GFX86187.1"/>
    </source>
</evidence>